<accession>A0A382XCL1</accession>
<dbReference type="InterPro" id="IPR050743">
    <property type="entry name" value="2-oxoacid_DH_E2_comp"/>
</dbReference>
<dbReference type="GO" id="GO:0006086">
    <property type="term" value="P:pyruvate decarboxylation to acetyl-CoA"/>
    <property type="evidence" value="ECO:0007669"/>
    <property type="project" value="TreeGrafter"/>
</dbReference>
<gene>
    <name evidence="5" type="ORF">METZ01_LOCUS421656</name>
</gene>
<dbReference type="InterPro" id="IPR001078">
    <property type="entry name" value="2-oxoacid_DH_actylTfrase"/>
</dbReference>
<evidence type="ECO:0000256" key="1">
    <source>
        <dbReference type="ARBA" id="ARBA00001938"/>
    </source>
</evidence>
<dbReference type="AlphaFoldDB" id="A0A382XCL1"/>
<reference evidence="5" key="1">
    <citation type="submission" date="2018-05" db="EMBL/GenBank/DDBJ databases">
        <authorList>
            <person name="Lanie J.A."/>
            <person name="Ng W.-L."/>
            <person name="Kazmierczak K.M."/>
            <person name="Andrzejewski T.M."/>
            <person name="Davidsen T.M."/>
            <person name="Wayne K.J."/>
            <person name="Tettelin H."/>
            <person name="Glass J.I."/>
            <person name="Rusch D."/>
            <person name="Podicherti R."/>
            <person name="Tsui H.-C.T."/>
            <person name="Winkler M.E."/>
        </authorList>
    </citation>
    <scope>NUCLEOTIDE SEQUENCE</scope>
</reference>
<feature type="non-terminal residue" evidence="5">
    <location>
        <position position="1"/>
    </location>
</feature>
<keyword evidence="2" id="KW-0808">Transferase</keyword>
<dbReference type="SUPFAM" id="SSF52777">
    <property type="entry name" value="CoA-dependent acyltransferases"/>
    <property type="match status" value="1"/>
</dbReference>
<evidence type="ECO:0000256" key="2">
    <source>
        <dbReference type="ARBA" id="ARBA00022679"/>
    </source>
</evidence>
<organism evidence="5">
    <name type="scientific">marine metagenome</name>
    <dbReference type="NCBI Taxonomy" id="408172"/>
    <lineage>
        <taxon>unclassified sequences</taxon>
        <taxon>metagenomes</taxon>
        <taxon>ecological metagenomes</taxon>
    </lineage>
</organism>
<comment type="cofactor">
    <cofactor evidence="1">
        <name>(R)-lipoate</name>
        <dbReference type="ChEBI" id="CHEBI:83088"/>
    </cofactor>
</comment>
<dbReference type="GO" id="GO:0016407">
    <property type="term" value="F:acetyltransferase activity"/>
    <property type="evidence" value="ECO:0007669"/>
    <property type="project" value="TreeGrafter"/>
</dbReference>
<keyword evidence="3" id="KW-0012">Acyltransferase</keyword>
<protein>
    <recommendedName>
        <fullName evidence="4">2-oxoacid dehydrogenase acyltransferase catalytic domain-containing protein</fullName>
    </recommendedName>
</protein>
<dbReference type="EMBL" id="UINC01166704">
    <property type="protein sequence ID" value="SVD68802.1"/>
    <property type="molecule type" value="Genomic_DNA"/>
</dbReference>
<evidence type="ECO:0000256" key="3">
    <source>
        <dbReference type="ARBA" id="ARBA00023315"/>
    </source>
</evidence>
<dbReference type="PANTHER" id="PTHR43178">
    <property type="entry name" value="DIHYDROLIPOAMIDE ACETYLTRANSFERASE COMPONENT OF PYRUVATE DEHYDROGENASE COMPLEX"/>
    <property type="match status" value="1"/>
</dbReference>
<feature type="domain" description="2-oxoacid dehydrogenase acyltransferase catalytic" evidence="4">
    <location>
        <begin position="1"/>
        <end position="96"/>
    </location>
</feature>
<dbReference type="Pfam" id="PF00198">
    <property type="entry name" value="2-oxoacid_dh"/>
    <property type="match status" value="1"/>
</dbReference>
<name>A0A382XCL1_9ZZZZ</name>
<dbReference type="Gene3D" id="3.30.559.10">
    <property type="entry name" value="Chloramphenicol acetyltransferase-like domain"/>
    <property type="match status" value="1"/>
</dbReference>
<proteinExistence type="predicted"/>
<sequence>RDRKVGPADMQGGSITISNVGSMGGTAFTPIVNPPEVAILGVARSSIEPTYVDGQLLPRTILPLSLSYDHRLIDGADGARFLRWICAALENPFVVLLEG</sequence>
<evidence type="ECO:0000259" key="4">
    <source>
        <dbReference type="Pfam" id="PF00198"/>
    </source>
</evidence>
<dbReference type="PANTHER" id="PTHR43178:SF2">
    <property type="entry name" value="DIHYDROLIPOYLLYSINE-RESIDUE ACETYLTRANSFERASE COMPONENT OF PYRUVATE DEHYDROGENASE COMPLEX"/>
    <property type="match status" value="1"/>
</dbReference>
<evidence type="ECO:0000313" key="5">
    <source>
        <dbReference type="EMBL" id="SVD68802.1"/>
    </source>
</evidence>
<dbReference type="GO" id="GO:0005737">
    <property type="term" value="C:cytoplasm"/>
    <property type="evidence" value="ECO:0007669"/>
    <property type="project" value="TreeGrafter"/>
</dbReference>
<dbReference type="InterPro" id="IPR023213">
    <property type="entry name" value="CAT-like_dom_sf"/>
</dbReference>
<dbReference type="GO" id="GO:0031405">
    <property type="term" value="F:lipoic acid binding"/>
    <property type="evidence" value="ECO:0007669"/>
    <property type="project" value="TreeGrafter"/>
</dbReference>